<dbReference type="Pfam" id="PF01979">
    <property type="entry name" value="Amidohydro_1"/>
    <property type="match status" value="2"/>
</dbReference>
<proteinExistence type="predicted"/>
<dbReference type="InterPro" id="IPR050287">
    <property type="entry name" value="MTA/SAH_deaminase"/>
</dbReference>
<sequence>MAKYLLKGGTVATFVQATNEPRAHKADVLIEGDTITRIEKDIEAEPGVEVIDCEGRWITPGFVDTHKHLFMAVLRGNHCDWLFSEYRVKFIWTVQGTITPEEVAIGQLAGCLDALNNGTTTMLDHFHAAHTPAHAEASLKATIESGARVVWAPDHLSSNTQLFPTLEFAKDTETLQWQRAKLTEWGANGGRLSPDGRVLLGLAYDRLGNGKEHVVPHEELLAEARAIPAQTITAHIHSAGQVLLWRDPGLLGPDVLFSHCCGLAGHTPLDEEAWRALKDSGAAIGATPEDEIGMALGHGLVVFDAVERGVKVGIGADTASINGGDMFTAMRFVLQDARHKEQHRIRSAKEALPFKYKYNSVDAFRLATLGGAEALGLANIIGTVEVGKKADLLIFDANSVNLAGADDPFSGIVFLAASEDIEFVLVAGEVVKKNHKLVREWAPVARELQKRAEDIRQRWPAEVLEGAWKKWYDANMN</sequence>
<dbReference type="AlphaFoldDB" id="A0A4Q9MY86"/>
<dbReference type="OrthoDB" id="194468at2759"/>
<protein>
    <submittedName>
        <fullName evidence="3">Metallo-dependent hydrolase</fullName>
    </submittedName>
</protein>
<accession>A0A4Q9MY86</accession>
<organism evidence="3">
    <name type="scientific">Dichomitus squalens</name>
    <dbReference type="NCBI Taxonomy" id="114155"/>
    <lineage>
        <taxon>Eukaryota</taxon>
        <taxon>Fungi</taxon>
        <taxon>Dikarya</taxon>
        <taxon>Basidiomycota</taxon>
        <taxon>Agaricomycotina</taxon>
        <taxon>Agaricomycetes</taxon>
        <taxon>Polyporales</taxon>
        <taxon>Polyporaceae</taxon>
        <taxon>Dichomitus</taxon>
    </lineage>
</organism>
<reference evidence="3" key="1">
    <citation type="submission" date="2019-01" db="EMBL/GenBank/DDBJ databases">
        <title>Draft genome sequences of three monokaryotic isolates of the white-rot basidiomycete fungus Dichomitus squalens.</title>
        <authorList>
            <consortium name="DOE Joint Genome Institute"/>
            <person name="Lopez S.C."/>
            <person name="Andreopoulos B."/>
            <person name="Pangilinan J."/>
            <person name="Lipzen A."/>
            <person name="Riley R."/>
            <person name="Ahrendt S."/>
            <person name="Ng V."/>
            <person name="Barry K."/>
            <person name="Daum C."/>
            <person name="Grigoriev I.V."/>
            <person name="Hilden K.S."/>
            <person name="Makela M.R."/>
            <person name="de Vries R.P."/>
        </authorList>
    </citation>
    <scope>NUCLEOTIDE SEQUENCE [LARGE SCALE GENOMIC DNA]</scope>
    <source>
        <strain evidence="3">OM18370.1</strain>
    </source>
</reference>
<dbReference type="InterPro" id="IPR032466">
    <property type="entry name" value="Metal_Hydrolase"/>
</dbReference>
<dbReference type="Proteomes" id="UP000292957">
    <property type="component" value="Unassembled WGS sequence"/>
</dbReference>
<dbReference type="EMBL" id="ML143392">
    <property type="protein sequence ID" value="TBU33029.1"/>
    <property type="molecule type" value="Genomic_DNA"/>
</dbReference>
<dbReference type="GO" id="GO:0016810">
    <property type="term" value="F:hydrolase activity, acting on carbon-nitrogen (but not peptide) bonds"/>
    <property type="evidence" value="ECO:0007669"/>
    <property type="project" value="InterPro"/>
</dbReference>
<dbReference type="SUPFAM" id="SSF51556">
    <property type="entry name" value="Metallo-dependent hydrolases"/>
    <property type="match status" value="1"/>
</dbReference>
<dbReference type="Gene3D" id="2.30.40.10">
    <property type="entry name" value="Urease, subunit C, domain 1"/>
    <property type="match status" value="1"/>
</dbReference>
<evidence type="ECO:0000313" key="3">
    <source>
        <dbReference type="EMBL" id="TBU33029.1"/>
    </source>
</evidence>
<dbReference type="PANTHER" id="PTHR43794:SF11">
    <property type="entry name" value="AMIDOHYDROLASE-RELATED DOMAIN-CONTAINING PROTEIN"/>
    <property type="match status" value="1"/>
</dbReference>
<name>A0A4Q9MY86_9APHY</name>
<feature type="domain" description="Amidohydrolase-related" evidence="2">
    <location>
        <begin position="304"/>
        <end position="431"/>
    </location>
</feature>
<evidence type="ECO:0000256" key="1">
    <source>
        <dbReference type="ARBA" id="ARBA00022801"/>
    </source>
</evidence>
<dbReference type="PANTHER" id="PTHR43794">
    <property type="entry name" value="AMINOHYDROLASE SSNA-RELATED"/>
    <property type="match status" value="1"/>
</dbReference>
<dbReference type="Gene3D" id="3.20.20.140">
    <property type="entry name" value="Metal-dependent hydrolases"/>
    <property type="match status" value="1"/>
</dbReference>
<evidence type="ECO:0000259" key="2">
    <source>
        <dbReference type="Pfam" id="PF01979"/>
    </source>
</evidence>
<feature type="domain" description="Amidohydrolase-related" evidence="2">
    <location>
        <begin position="57"/>
        <end position="150"/>
    </location>
</feature>
<keyword evidence="1 3" id="KW-0378">Hydrolase</keyword>
<dbReference type="InterPro" id="IPR006680">
    <property type="entry name" value="Amidohydro-rel"/>
</dbReference>
<dbReference type="SUPFAM" id="SSF51338">
    <property type="entry name" value="Composite domain of metallo-dependent hydrolases"/>
    <property type="match status" value="2"/>
</dbReference>
<gene>
    <name evidence="3" type="ORF">BD311DRAFT_473423</name>
</gene>
<dbReference type="InterPro" id="IPR011059">
    <property type="entry name" value="Metal-dep_hydrolase_composite"/>
</dbReference>